<dbReference type="Proteomes" id="UP000830768">
    <property type="component" value="Chromosome 9"/>
</dbReference>
<gene>
    <name evidence="1" type="ORF">LCI18_010616</name>
</gene>
<keyword evidence="2" id="KW-1185">Reference proteome</keyword>
<proteinExistence type="predicted"/>
<organism evidence="1 2">
    <name type="scientific">Fusarium solani subsp. cucurbitae</name>
    <name type="common">Neocosmosporum cucurbitae</name>
    <dbReference type="NCBI Taxonomy" id="2747967"/>
    <lineage>
        <taxon>Eukaryota</taxon>
        <taxon>Fungi</taxon>
        <taxon>Dikarya</taxon>
        <taxon>Ascomycota</taxon>
        <taxon>Pezizomycotina</taxon>
        <taxon>Sordariomycetes</taxon>
        <taxon>Hypocreomycetidae</taxon>
        <taxon>Hypocreales</taxon>
        <taxon>Nectriaceae</taxon>
        <taxon>Fusarium</taxon>
        <taxon>Fusarium solani species complex</taxon>
    </lineage>
</organism>
<reference evidence="1" key="1">
    <citation type="submission" date="2021-11" db="EMBL/GenBank/DDBJ databases">
        <title>Fusarium solani-melongenae Genome sequencing and assembly.</title>
        <authorList>
            <person name="Xie S."/>
            <person name="Huang L."/>
            <person name="Zhang X."/>
        </authorList>
    </citation>
    <scope>NUCLEOTIDE SEQUENCE</scope>
    <source>
        <strain evidence="1">CRI 24-3</strain>
    </source>
</reference>
<evidence type="ECO:0000313" key="1">
    <source>
        <dbReference type="EMBL" id="UPK99681.1"/>
    </source>
</evidence>
<sequence length="212" mass="22315">MEFCGDSISVCGKTDKVKVVRSPKSTVYVTRNNEFEVTTELPPEYVTVTQISVKTVNNQTEGHCRNTTTIYDEATTTVTVDRNVTTTREYVPIEYITTVETRTVTAKALHQCFVKEKPSLGSGPAQPADSGPSVRKQGGSRPKSSGGTDTGGEVSGAGFVSKSTSTDTTAAASTGEDIPSAGTDTGAGVDADADEDTDTDPEDASASGFRYF</sequence>
<accession>A0ACD3ZFR3</accession>
<name>A0ACD3ZFR3_FUSSC</name>
<dbReference type="EMBL" id="CP090037">
    <property type="protein sequence ID" value="UPK99681.1"/>
    <property type="molecule type" value="Genomic_DNA"/>
</dbReference>
<protein>
    <submittedName>
        <fullName evidence="1">Uncharacterized protein</fullName>
    </submittedName>
</protein>
<evidence type="ECO:0000313" key="2">
    <source>
        <dbReference type="Proteomes" id="UP000830768"/>
    </source>
</evidence>